<dbReference type="Proteomes" id="UP000515121">
    <property type="component" value="Unplaced"/>
</dbReference>
<name>A0A6P5Y2R1_DURZI</name>
<dbReference type="GeneID" id="111287883"/>
<organism evidence="2 3">
    <name type="scientific">Durio zibethinus</name>
    <name type="common">Durian</name>
    <dbReference type="NCBI Taxonomy" id="66656"/>
    <lineage>
        <taxon>Eukaryota</taxon>
        <taxon>Viridiplantae</taxon>
        <taxon>Streptophyta</taxon>
        <taxon>Embryophyta</taxon>
        <taxon>Tracheophyta</taxon>
        <taxon>Spermatophyta</taxon>
        <taxon>Magnoliopsida</taxon>
        <taxon>eudicotyledons</taxon>
        <taxon>Gunneridae</taxon>
        <taxon>Pentapetalae</taxon>
        <taxon>rosids</taxon>
        <taxon>malvids</taxon>
        <taxon>Malvales</taxon>
        <taxon>Malvaceae</taxon>
        <taxon>Helicteroideae</taxon>
        <taxon>Durio</taxon>
    </lineage>
</organism>
<gene>
    <name evidence="3" type="primary">LOC111287883</name>
</gene>
<evidence type="ECO:0000313" key="3">
    <source>
        <dbReference type="RefSeq" id="XP_022734296.1"/>
    </source>
</evidence>
<dbReference type="KEGG" id="dzi:111287883"/>
<feature type="compositionally biased region" description="Polar residues" evidence="1">
    <location>
        <begin position="142"/>
        <end position="153"/>
    </location>
</feature>
<feature type="region of interest" description="Disordered" evidence="1">
    <location>
        <begin position="123"/>
        <end position="153"/>
    </location>
</feature>
<evidence type="ECO:0000313" key="2">
    <source>
        <dbReference type="Proteomes" id="UP000515121"/>
    </source>
</evidence>
<accession>A0A6P5Y2R1</accession>
<protein>
    <submittedName>
        <fullName evidence="3">Uncharacterized protein LOC111287883</fullName>
    </submittedName>
</protein>
<dbReference type="AlphaFoldDB" id="A0A6P5Y2R1"/>
<evidence type="ECO:0000256" key="1">
    <source>
        <dbReference type="SAM" id="MobiDB-lite"/>
    </source>
</evidence>
<keyword evidence="2" id="KW-1185">Reference proteome</keyword>
<reference evidence="3" key="1">
    <citation type="submission" date="2025-08" db="UniProtKB">
        <authorList>
            <consortium name="RefSeq"/>
        </authorList>
    </citation>
    <scope>IDENTIFICATION</scope>
    <source>
        <tissue evidence="3">Fruit stalk</tissue>
    </source>
</reference>
<sequence length="153" mass="17407">MYDFLSSKRICNVKVVQEAVYRRSRSKFSTRVEAPFGDAFDTEASSPSVVLWLLHGWFEGLRRSRTFLFYVHSLTWAPLSFFPLQCFLFHHADQLNFPSTEFNYLLEALKTNTASDEKIKHVETNKNDQESEGLTLPDSPFASATATGTSAVI</sequence>
<dbReference type="RefSeq" id="XP_022734296.1">
    <property type="nucleotide sequence ID" value="XM_022878561.1"/>
</dbReference>
<proteinExistence type="predicted"/>
<dbReference type="OrthoDB" id="1719987at2759"/>